<evidence type="ECO:0000313" key="3">
    <source>
        <dbReference type="Proteomes" id="UP001460270"/>
    </source>
</evidence>
<evidence type="ECO:0000313" key="2">
    <source>
        <dbReference type="EMBL" id="KAK7891054.1"/>
    </source>
</evidence>
<keyword evidence="3" id="KW-1185">Reference proteome</keyword>
<dbReference type="Proteomes" id="UP001460270">
    <property type="component" value="Unassembled WGS sequence"/>
</dbReference>
<feature type="compositionally biased region" description="Polar residues" evidence="1">
    <location>
        <begin position="115"/>
        <end position="131"/>
    </location>
</feature>
<comment type="caution">
    <text evidence="2">The sequence shown here is derived from an EMBL/GenBank/DDBJ whole genome shotgun (WGS) entry which is preliminary data.</text>
</comment>
<gene>
    <name evidence="2" type="ORF">WMY93_023017</name>
</gene>
<evidence type="ECO:0000256" key="1">
    <source>
        <dbReference type="SAM" id="MobiDB-lite"/>
    </source>
</evidence>
<reference evidence="3" key="1">
    <citation type="submission" date="2024-04" db="EMBL/GenBank/DDBJ databases">
        <title>Salinicola lusitanus LLJ914,a marine bacterium isolated from the Okinawa Trough.</title>
        <authorList>
            <person name="Li J."/>
        </authorList>
    </citation>
    <scope>NUCLEOTIDE SEQUENCE [LARGE SCALE GENOMIC DNA]</scope>
</reference>
<dbReference type="EMBL" id="JBBPFD010000017">
    <property type="protein sequence ID" value="KAK7891054.1"/>
    <property type="molecule type" value="Genomic_DNA"/>
</dbReference>
<protein>
    <submittedName>
        <fullName evidence="2">Uncharacterized protein</fullName>
    </submittedName>
</protein>
<sequence length="131" mass="14012">MDYPLKLSTNYNTFKILLPVSSLTHAPVNILPLFYKISTGSLSLSESNLKFSSSPSKPSTTWPRPTSLTCFTATVQHAPSAPQTPTSFSSPAGPNSEPGATEPSPSLPPPYGTRYLNNSETALTSPLSRKI</sequence>
<name>A0AAW0NFJ5_9GOBI</name>
<proteinExistence type="predicted"/>
<feature type="compositionally biased region" description="Polar residues" evidence="1">
    <location>
        <begin position="75"/>
        <end position="93"/>
    </location>
</feature>
<organism evidence="2 3">
    <name type="scientific">Mugilogobius chulae</name>
    <name type="common">yellowstripe goby</name>
    <dbReference type="NCBI Taxonomy" id="88201"/>
    <lineage>
        <taxon>Eukaryota</taxon>
        <taxon>Metazoa</taxon>
        <taxon>Chordata</taxon>
        <taxon>Craniata</taxon>
        <taxon>Vertebrata</taxon>
        <taxon>Euteleostomi</taxon>
        <taxon>Actinopterygii</taxon>
        <taxon>Neopterygii</taxon>
        <taxon>Teleostei</taxon>
        <taxon>Neoteleostei</taxon>
        <taxon>Acanthomorphata</taxon>
        <taxon>Gobiaria</taxon>
        <taxon>Gobiiformes</taxon>
        <taxon>Gobioidei</taxon>
        <taxon>Gobiidae</taxon>
        <taxon>Gobionellinae</taxon>
        <taxon>Mugilogobius</taxon>
    </lineage>
</organism>
<dbReference type="AlphaFoldDB" id="A0AAW0NFJ5"/>
<feature type="region of interest" description="Disordered" evidence="1">
    <location>
        <begin position="75"/>
        <end position="131"/>
    </location>
</feature>
<accession>A0AAW0NFJ5</accession>